<evidence type="ECO:0008006" key="4">
    <source>
        <dbReference type="Google" id="ProtNLM"/>
    </source>
</evidence>
<dbReference type="AlphaFoldDB" id="A0A3N4HY09"/>
<dbReference type="SUPFAM" id="SSF103481">
    <property type="entry name" value="Multidrug resistance efflux transporter EmrE"/>
    <property type="match status" value="1"/>
</dbReference>
<proteinExistence type="predicted"/>
<feature type="transmembrane region" description="Helical" evidence="1">
    <location>
        <begin position="57"/>
        <end position="76"/>
    </location>
</feature>
<dbReference type="EMBL" id="ML119709">
    <property type="protein sequence ID" value="RPA78589.1"/>
    <property type="molecule type" value="Genomic_DNA"/>
</dbReference>
<keyword evidence="1" id="KW-0472">Membrane</keyword>
<gene>
    <name evidence="2" type="ORF">BJ508DRAFT_416463</name>
</gene>
<dbReference type="PANTHER" id="PTHR31965">
    <property type="entry name" value="TRANSMEMBRANE PROTEIN 42"/>
    <property type="match status" value="1"/>
</dbReference>
<evidence type="ECO:0000313" key="2">
    <source>
        <dbReference type="EMBL" id="RPA78589.1"/>
    </source>
</evidence>
<evidence type="ECO:0000313" key="3">
    <source>
        <dbReference type="Proteomes" id="UP000275078"/>
    </source>
</evidence>
<dbReference type="InterPro" id="IPR039632">
    <property type="entry name" value="TMEM42"/>
</dbReference>
<reference evidence="2 3" key="1">
    <citation type="journal article" date="2018" name="Nat. Ecol. Evol.">
        <title>Pezizomycetes genomes reveal the molecular basis of ectomycorrhizal truffle lifestyle.</title>
        <authorList>
            <person name="Murat C."/>
            <person name="Payen T."/>
            <person name="Noel B."/>
            <person name="Kuo A."/>
            <person name="Morin E."/>
            <person name="Chen J."/>
            <person name="Kohler A."/>
            <person name="Krizsan K."/>
            <person name="Balestrini R."/>
            <person name="Da Silva C."/>
            <person name="Montanini B."/>
            <person name="Hainaut M."/>
            <person name="Levati E."/>
            <person name="Barry K.W."/>
            <person name="Belfiori B."/>
            <person name="Cichocki N."/>
            <person name="Clum A."/>
            <person name="Dockter R.B."/>
            <person name="Fauchery L."/>
            <person name="Guy J."/>
            <person name="Iotti M."/>
            <person name="Le Tacon F."/>
            <person name="Lindquist E.A."/>
            <person name="Lipzen A."/>
            <person name="Malagnac F."/>
            <person name="Mello A."/>
            <person name="Molinier V."/>
            <person name="Miyauchi S."/>
            <person name="Poulain J."/>
            <person name="Riccioni C."/>
            <person name="Rubini A."/>
            <person name="Sitrit Y."/>
            <person name="Splivallo R."/>
            <person name="Traeger S."/>
            <person name="Wang M."/>
            <person name="Zifcakova L."/>
            <person name="Wipf D."/>
            <person name="Zambonelli A."/>
            <person name="Paolocci F."/>
            <person name="Nowrousian M."/>
            <person name="Ottonello S."/>
            <person name="Baldrian P."/>
            <person name="Spatafora J.W."/>
            <person name="Henrissat B."/>
            <person name="Nagy L.G."/>
            <person name="Aury J.M."/>
            <person name="Wincker P."/>
            <person name="Grigoriev I.V."/>
            <person name="Bonfante P."/>
            <person name="Martin F.M."/>
        </authorList>
    </citation>
    <scope>NUCLEOTIDE SEQUENCE [LARGE SCALE GENOMIC DNA]</scope>
    <source>
        <strain evidence="2 3">RN42</strain>
    </source>
</reference>
<dbReference type="Proteomes" id="UP000275078">
    <property type="component" value="Unassembled WGS sequence"/>
</dbReference>
<accession>A0A3N4HY09</accession>
<dbReference type="PANTHER" id="PTHR31965:SF1">
    <property type="entry name" value="TRANSMEMBRANE PROTEIN 42"/>
    <property type="match status" value="1"/>
</dbReference>
<dbReference type="InterPro" id="IPR037185">
    <property type="entry name" value="EmrE-like"/>
</dbReference>
<keyword evidence="1" id="KW-1133">Transmembrane helix</keyword>
<sequence length="154" mass="16364">MSSWLHLAIFSGICASLNGLFAKLVTTTLTTSLSSSIATLFGLPADSKVIEYGVRGGFFALNLVFNGIMWGLFTAALAKGQSATQVSIVNTSSNFVLTAVLGWLVFAEKLPALWWLGASMLVGGNVLIGKPDGDEEKKELYERVADGSKVSKKD</sequence>
<keyword evidence="3" id="KW-1185">Reference proteome</keyword>
<feature type="transmembrane region" description="Helical" evidence="1">
    <location>
        <begin position="88"/>
        <end position="106"/>
    </location>
</feature>
<keyword evidence="1" id="KW-0812">Transmembrane</keyword>
<organism evidence="2 3">
    <name type="scientific">Ascobolus immersus RN42</name>
    <dbReference type="NCBI Taxonomy" id="1160509"/>
    <lineage>
        <taxon>Eukaryota</taxon>
        <taxon>Fungi</taxon>
        <taxon>Dikarya</taxon>
        <taxon>Ascomycota</taxon>
        <taxon>Pezizomycotina</taxon>
        <taxon>Pezizomycetes</taxon>
        <taxon>Pezizales</taxon>
        <taxon>Ascobolaceae</taxon>
        <taxon>Ascobolus</taxon>
    </lineage>
</organism>
<dbReference type="OrthoDB" id="5854584at2759"/>
<name>A0A3N4HY09_ASCIM</name>
<protein>
    <recommendedName>
        <fullName evidence="4">EamA domain-containing protein</fullName>
    </recommendedName>
</protein>
<feature type="transmembrane region" description="Helical" evidence="1">
    <location>
        <begin position="112"/>
        <end position="128"/>
    </location>
</feature>
<dbReference type="STRING" id="1160509.A0A3N4HY09"/>
<evidence type="ECO:0000256" key="1">
    <source>
        <dbReference type="SAM" id="Phobius"/>
    </source>
</evidence>